<dbReference type="EMBL" id="KZ110596">
    <property type="protein sequence ID" value="OSX62953.1"/>
    <property type="molecule type" value="Genomic_DNA"/>
</dbReference>
<dbReference type="PROSITE" id="PS50006">
    <property type="entry name" value="FHA_DOMAIN"/>
    <property type="match status" value="1"/>
</dbReference>
<feature type="compositionally biased region" description="Low complexity" evidence="2">
    <location>
        <begin position="153"/>
        <end position="165"/>
    </location>
</feature>
<keyword evidence="5" id="KW-1185">Reference proteome</keyword>
<dbReference type="InterPro" id="IPR000253">
    <property type="entry name" value="FHA_dom"/>
</dbReference>
<evidence type="ECO:0000313" key="5">
    <source>
        <dbReference type="Proteomes" id="UP000194127"/>
    </source>
</evidence>
<dbReference type="Proteomes" id="UP000194127">
    <property type="component" value="Unassembled WGS sequence"/>
</dbReference>
<evidence type="ECO:0000259" key="3">
    <source>
        <dbReference type="PROSITE" id="PS50006"/>
    </source>
</evidence>
<organism evidence="4 5">
    <name type="scientific">Postia placenta MAD-698-R-SB12</name>
    <dbReference type="NCBI Taxonomy" id="670580"/>
    <lineage>
        <taxon>Eukaryota</taxon>
        <taxon>Fungi</taxon>
        <taxon>Dikarya</taxon>
        <taxon>Basidiomycota</taxon>
        <taxon>Agaricomycotina</taxon>
        <taxon>Agaricomycetes</taxon>
        <taxon>Polyporales</taxon>
        <taxon>Adustoporiaceae</taxon>
        <taxon>Rhodonia</taxon>
    </lineage>
</organism>
<feature type="compositionally biased region" description="Acidic residues" evidence="2">
    <location>
        <begin position="188"/>
        <end position="202"/>
    </location>
</feature>
<dbReference type="SMART" id="SM00240">
    <property type="entry name" value="FHA"/>
    <property type="match status" value="1"/>
</dbReference>
<evidence type="ECO:0000256" key="1">
    <source>
        <dbReference type="SAM" id="Coils"/>
    </source>
</evidence>
<sequence>MDSASPAEPSRVGNIHGISLHIESEDERSSQVLTFDKSQSSAITIGRRSSHTRRSGSLRELDCALFRCPVVSRKHAKITFTKYGNAYITDLKSHHGTYILRPGDTLSKPIKAETPTVLADGDIVTFGKIVSNDDTIVHPIAARVSLLYGPGPAAATPTHTTPNANEAGLSEEPPRGTSGRYGIYVSSDESEESSDGGSDVEEIPPPSPPAAARMHRYNLPTFTRPSDCTARMQLLRQVLPAIQPACIVDLRSVSPDPAPPALPPLESASPALVPALVQQDGQTGGEAARDDGPNPELSIVDRRDLLRDLPDLSVPPPMYSFPWPLAFSFDANAGACSHAIEGTDFMHDCDSELANASESPATQAQDGEEDDTASSEGRSTTPEEQPTMVLTELEAQVNLASNDISTLQMQRRSDESRFEEHVRVTKARLAELDEHMQELNGRVTKHVAANDVIMAEATSRVDDLRADINRVHTELTDKLVSEERASANHAVELNNVDAMRTMMEDMRSLKNAVETQLARDIEIIKVAHAQTQAALQALTAASAQQAETSGTRKRKRLEMNNTEADNETGGESRVAAPLPKRRRTAGRFVKQVVQTTTVAAVGAVFAVAALAFV</sequence>
<feature type="compositionally biased region" description="Polar residues" evidence="2">
    <location>
        <begin position="354"/>
        <end position="365"/>
    </location>
</feature>
<evidence type="ECO:0000313" key="4">
    <source>
        <dbReference type="EMBL" id="OSX62953.1"/>
    </source>
</evidence>
<feature type="coiled-coil region" evidence="1">
    <location>
        <begin position="390"/>
        <end position="474"/>
    </location>
</feature>
<dbReference type="Pfam" id="PF00498">
    <property type="entry name" value="FHA"/>
    <property type="match status" value="1"/>
</dbReference>
<feature type="domain" description="FHA" evidence="3">
    <location>
        <begin position="43"/>
        <end position="99"/>
    </location>
</feature>
<gene>
    <name evidence="4" type="ORF">POSPLADRAFT_1065962</name>
</gene>
<reference evidence="4 5" key="1">
    <citation type="submission" date="2017-04" db="EMBL/GenBank/DDBJ databases">
        <title>Genome Sequence of the Model Brown-Rot Fungus Postia placenta SB12.</title>
        <authorList>
            <consortium name="DOE Joint Genome Institute"/>
            <person name="Gaskell J."/>
            <person name="Kersten P."/>
            <person name="Larrondo L.F."/>
            <person name="Canessa P."/>
            <person name="Martinez D."/>
            <person name="Hibbett D."/>
            <person name="Schmoll M."/>
            <person name="Kubicek C.P."/>
            <person name="Martinez A.T."/>
            <person name="Yadav J."/>
            <person name="Master E."/>
            <person name="Magnuson J.K."/>
            <person name="James T."/>
            <person name="Yaver D."/>
            <person name="Berka R."/>
            <person name="Labutti K."/>
            <person name="Lipzen A."/>
            <person name="Aerts A."/>
            <person name="Barry K."/>
            <person name="Henrissat B."/>
            <person name="Blanchette R."/>
            <person name="Grigoriev I."/>
            <person name="Cullen D."/>
        </authorList>
    </citation>
    <scope>NUCLEOTIDE SEQUENCE [LARGE SCALE GENOMIC DNA]</scope>
    <source>
        <strain evidence="4 5">MAD-698-R-SB12</strain>
    </source>
</reference>
<dbReference type="AlphaFoldDB" id="A0A1X6N3D9"/>
<dbReference type="Gene3D" id="2.60.200.20">
    <property type="match status" value="1"/>
</dbReference>
<feature type="compositionally biased region" description="Polar residues" evidence="2">
    <location>
        <begin position="374"/>
        <end position="384"/>
    </location>
</feature>
<feature type="region of interest" description="Disordered" evidence="2">
    <location>
        <begin position="543"/>
        <end position="579"/>
    </location>
</feature>
<proteinExistence type="predicted"/>
<name>A0A1X6N3D9_9APHY</name>
<dbReference type="OrthoDB" id="4096268at2759"/>
<dbReference type="InterPro" id="IPR008984">
    <property type="entry name" value="SMAD_FHA_dom_sf"/>
</dbReference>
<dbReference type="STRING" id="670580.A0A1X6N3D9"/>
<dbReference type="SUPFAM" id="SSF49879">
    <property type="entry name" value="SMAD/FHA domain"/>
    <property type="match status" value="1"/>
</dbReference>
<evidence type="ECO:0000256" key="2">
    <source>
        <dbReference type="SAM" id="MobiDB-lite"/>
    </source>
</evidence>
<protein>
    <recommendedName>
        <fullName evidence="3">FHA domain-containing protein</fullName>
    </recommendedName>
</protein>
<keyword evidence="1" id="KW-0175">Coiled coil</keyword>
<feature type="region of interest" description="Disordered" evidence="2">
    <location>
        <begin position="354"/>
        <end position="387"/>
    </location>
</feature>
<dbReference type="GeneID" id="36326976"/>
<accession>A0A1X6N3D9</accession>
<dbReference type="RefSeq" id="XP_024339747.1">
    <property type="nucleotide sequence ID" value="XM_024482026.1"/>
</dbReference>
<feature type="region of interest" description="Disordered" evidence="2">
    <location>
        <begin position="153"/>
        <end position="214"/>
    </location>
</feature>